<sequence>MNSGKNDEIKLIAELSERGYLVYIWYGLMIVVGGDEKLDIGWAGVKPDDSRRFEELAEGLRAQFK</sequence>
<gene>
    <name evidence="1" type="ORF">ACFPET_01965</name>
</gene>
<organism evidence="1 2">
    <name type="scientific">Salininema proteolyticum</name>
    <dbReference type="NCBI Taxonomy" id="1607685"/>
    <lineage>
        <taxon>Bacteria</taxon>
        <taxon>Bacillati</taxon>
        <taxon>Actinomycetota</taxon>
        <taxon>Actinomycetes</taxon>
        <taxon>Glycomycetales</taxon>
        <taxon>Glycomycetaceae</taxon>
        <taxon>Salininema</taxon>
    </lineage>
</organism>
<name>A0ABV8TT79_9ACTN</name>
<protein>
    <submittedName>
        <fullName evidence="1">Uncharacterized protein</fullName>
    </submittedName>
</protein>
<dbReference type="Proteomes" id="UP001595823">
    <property type="component" value="Unassembled WGS sequence"/>
</dbReference>
<evidence type="ECO:0000313" key="1">
    <source>
        <dbReference type="EMBL" id="MFC4333960.1"/>
    </source>
</evidence>
<dbReference type="RefSeq" id="WP_380617698.1">
    <property type="nucleotide sequence ID" value="NZ_JBHSDK010000002.1"/>
</dbReference>
<dbReference type="EMBL" id="JBHSDK010000002">
    <property type="protein sequence ID" value="MFC4333960.1"/>
    <property type="molecule type" value="Genomic_DNA"/>
</dbReference>
<comment type="caution">
    <text evidence="1">The sequence shown here is derived from an EMBL/GenBank/DDBJ whole genome shotgun (WGS) entry which is preliminary data.</text>
</comment>
<proteinExistence type="predicted"/>
<keyword evidence="2" id="KW-1185">Reference proteome</keyword>
<reference evidence="2" key="1">
    <citation type="journal article" date="2019" name="Int. J. Syst. Evol. Microbiol.">
        <title>The Global Catalogue of Microorganisms (GCM) 10K type strain sequencing project: providing services to taxonomists for standard genome sequencing and annotation.</title>
        <authorList>
            <consortium name="The Broad Institute Genomics Platform"/>
            <consortium name="The Broad Institute Genome Sequencing Center for Infectious Disease"/>
            <person name="Wu L."/>
            <person name="Ma J."/>
        </authorList>
    </citation>
    <scope>NUCLEOTIDE SEQUENCE [LARGE SCALE GENOMIC DNA]</scope>
    <source>
        <strain evidence="2">IBRC-M 10908</strain>
    </source>
</reference>
<accession>A0ABV8TT79</accession>
<evidence type="ECO:0000313" key="2">
    <source>
        <dbReference type="Proteomes" id="UP001595823"/>
    </source>
</evidence>